<dbReference type="Pfam" id="PF02661">
    <property type="entry name" value="Fic"/>
    <property type="match status" value="1"/>
</dbReference>
<gene>
    <name evidence="2" type="ORF">J2W69_000587</name>
</gene>
<dbReference type="PANTHER" id="PTHR13504">
    <property type="entry name" value="FIDO DOMAIN-CONTAINING PROTEIN DDB_G0283145"/>
    <property type="match status" value="1"/>
</dbReference>
<name>A0ABU1VVD4_9GAMM</name>
<dbReference type="InterPro" id="IPR036388">
    <property type="entry name" value="WH-like_DNA-bd_sf"/>
</dbReference>
<reference evidence="2 3" key="1">
    <citation type="submission" date="2023-07" db="EMBL/GenBank/DDBJ databases">
        <title>Sorghum-associated microbial communities from plants grown in Nebraska, USA.</title>
        <authorList>
            <person name="Schachtman D."/>
        </authorList>
    </citation>
    <scope>NUCLEOTIDE SEQUENCE [LARGE SCALE GENOMIC DNA]</scope>
    <source>
        <strain evidence="2 3">4138</strain>
    </source>
</reference>
<evidence type="ECO:0000313" key="3">
    <source>
        <dbReference type="Proteomes" id="UP001257909"/>
    </source>
</evidence>
<dbReference type="InterPro" id="IPR013196">
    <property type="entry name" value="HTH_11"/>
</dbReference>
<comment type="caution">
    <text evidence="2">The sequence shown here is derived from an EMBL/GenBank/DDBJ whole genome shotgun (WGS) entry which is preliminary data.</text>
</comment>
<dbReference type="EMBL" id="JAVDWR010000001">
    <property type="protein sequence ID" value="MDR7119672.1"/>
    <property type="molecule type" value="Genomic_DNA"/>
</dbReference>
<dbReference type="InterPro" id="IPR003812">
    <property type="entry name" value="Fido"/>
</dbReference>
<dbReference type="SUPFAM" id="SSF46785">
    <property type="entry name" value="Winged helix' DNA-binding domain"/>
    <property type="match status" value="1"/>
</dbReference>
<proteinExistence type="predicted"/>
<evidence type="ECO:0000313" key="2">
    <source>
        <dbReference type="EMBL" id="MDR7119672.1"/>
    </source>
</evidence>
<evidence type="ECO:0000259" key="1">
    <source>
        <dbReference type="PROSITE" id="PS51459"/>
    </source>
</evidence>
<dbReference type="InterPro" id="IPR040198">
    <property type="entry name" value="Fido_containing"/>
</dbReference>
<dbReference type="RefSeq" id="WP_310274398.1">
    <property type="nucleotide sequence ID" value="NZ_JAVDWR010000001.1"/>
</dbReference>
<dbReference type="Gene3D" id="1.10.3290.10">
    <property type="entry name" value="Fido-like domain"/>
    <property type="match status" value="1"/>
</dbReference>
<feature type="domain" description="Fido" evidence="1">
    <location>
        <begin position="99"/>
        <end position="241"/>
    </location>
</feature>
<dbReference type="PANTHER" id="PTHR13504:SF38">
    <property type="entry name" value="FIDO DOMAIN-CONTAINING PROTEIN"/>
    <property type="match status" value="1"/>
</dbReference>
<dbReference type="Pfam" id="PF08279">
    <property type="entry name" value="HTH_11"/>
    <property type="match status" value="1"/>
</dbReference>
<dbReference type="Proteomes" id="UP001257909">
    <property type="component" value="Unassembled WGS sequence"/>
</dbReference>
<dbReference type="SUPFAM" id="SSF140931">
    <property type="entry name" value="Fic-like"/>
    <property type="match status" value="1"/>
</dbReference>
<sequence>MDKYQTFYQPNPEIPDLVQRIEQQMAQWSVVVTSLSLQQRLVLQNKSLQASLALDHNSLSLVQLQELAAGKRVVALVQDIQQAQNALTLYQQLDQLNPYQSADLRKAHGAFMSSVSSDAGHYRKQGAGVYEGHKLVHMPPAPATVKALVDELLDKLQHEQVHPLLISCLMHYQLAFIHPFSDGNGRLCRLWQHLVLIRWQPCFAYLPFTAVLKDKTRDYQKALRQSVPKYDATAFILFMLRSIHETLNTELEQLELQQSELSNLNQTAHLPDQPLVDLTQFVQLQPQKVKTKTPGPWYKTEDQILKKLKKDNRLSAKTIADELGLSSRAIEKQLAKLKAEGKLLRTGPAKGGRWQVVA</sequence>
<dbReference type="InterPro" id="IPR036597">
    <property type="entry name" value="Fido-like_dom_sf"/>
</dbReference>
<keyword evidence="3" id="KW-1185">Reference proteome</keyword>
<dbReference type="PROSITE" id="PS51459">
    <property type="entry name" value="FIDO"/>
    <property type="match status" value="1"/>
</dbReference>
<accession>A0ABU1VVD4</accession>
<dbReference type="Gene3D" id="1.10.10.10">
    <property type="entry name" value="Winged helix-like DNA-binding domain superfamily/Winged helix DNA-binding domain"/>
    <property type="match status" value="1"/>
</dbReference>
<organism evidence="2 3">
    <name type="scientific">Rheinheimera soli</name>
    <dbReference type="NCBI Taxonomy" id="443616"/>
    <lineage>
        <taxon>Bacteria</taxon>
        <taxon>Pseudomonadati</taxon>
        <taxon>Pseudomonadota</taxon>
        <taxon>Gammaproteobacteria</taxon>
        <taxon>Chromatiales</taxon>
        <taxon>Chromatiaceae</taxon>
        <taxon>Rheinheimera</taxon>
    </lineage>
</organism>
<protein>
    <submittedName>
        <fullName evidence="2">Fic family protein</fullName>
    </submittedName>
</protein>
<dbReference type="InterPro" id="IPR036390">
    <property type="entry name" value="WH_DNA-bd_sf"/>
</dbReference>